<evidence type="ECO:0000313" key="3">
    <source>
        <dbReference type="Proteomes" id="UP000026961"/>
    </source>
</evidence>
<dbReference type="PANTHER" id="PTHR33086">
    <property type="entry name" value="OS05G0468200 PROTEIN-RELATED"/>
    <property type="match status" value="1"/>
</dbReference>
<sequence>MDDSSVAGADHNVLVLYVGSYRLGIPSMGMGGGGGFYLHWLWVLGVLRHALPSDYVLADLVLTGNLPKATLWTWWSSGPFARRWIDKSVILPPEVCMPTAYNSNMLCADTTFSFGTGTDTWVDLLTGILTCNMLAPEPVFQFIPLSEGCSISLLAFNMGGKYQRSVVPCAVATTASSGPDTSLRPPLTKPEANGPPTQRRAKQARSAKPKAKLAEQMKLGVKQARCGTKLKTWAKDHRSEATPAQKPSYRNWPTWAQFRSGCI</sequence>
<reference evidence="2" key="2">
    <citation type="submission" date="2018-05" db="EMBL/GenBank/DDBJ databases">
        <title>OgluRS3 (Oryza glumaepatula Reference Sequence Version 3).</title>
        <authorList>
            <person name="Zhang J."/>
            <person name="Kudrna D."/>
            <person name="Lee S."/>
            <person name="Talag J."/>
            <person name="Welchert J."/>
            <person name="Wing R.A."/>
        </authorList>
    </citation>
    <scope>NUCLEOTIDE SEQUENCE [LARGE SCALE GENOMIC DNA]</scope>
</reference>
<dbReference type="AlphaFoldDB" id="A0A0E0BPH8"/>
<evidence type="ECO:0000256" key="1">
    <source>
        <dbReference type="SAM" id="MobiDB-lite"/>
    </source>
</evidence>
<evidence type="ECO:0000313" key="2">
    <source>
        <dbReference type="EnsemblPlants" id="OGLUM12G04810.1"/>
    </source>
</evidence>
<dbReference type="Gramene" id="OGLUM12G04810.1">
    <property type="protein sequence ID" value="OGLUM12G04810.1"/>
    <property type="gene ID" value="OGLUM12G04810"/>
</dbReference>
<dbReference type="HOGENOM" id="CLU_1059155_0_0_1"/>
<organism evidence="2">
    <name type="scientific">Oryza glumipatula</name>
    <dbReference type="NCBI Taxonomy" id="40148"/>
    <lineage>
        <taxon>Eukaryota</taxon>
        <taxon>Viridiplantae</taxon>
        <taxon>Streptophyta</taxon>
        <taxon>Embryophyta</taxon>
        <taxon>Tracheophyta</taxon>
        <taxon>Spermatophyta</taxon>
        <taxon>Magnoliopsida</taxon>
        <taxon>Liliopsida</taxon>
        <taxon>Poales</taxon>
        <taxon>Poaceae</taxon>
        <taxon>BOP clade</taxon>
        <taxon>Oryzoideae</taxon>
        <taxon>Oryzeae</taxon>
        <taxon>Oryzinae</taxon>
        <taxon>Oryza</taxon>
    </lineage>
</organism>
<protein>
    <submittedName>
        <fullName evidence="2">Uncharacterized protein</fullName>
    </submittedName>
</protein>
<accession>A0A0E0BPH8</accession>
<feature type="compositionally biased region" description="Basic residues" evidence="1">
    <location>
        <begin position="199"/>
        <end position="211"/>
    </location>
</feature>
<name>A0A0E0BPH8_9ORYZ</name>
<keyword evidence="3" id="KW-1185">Reference proteome</keyword>
<feature type="region of interest" description="Disordered" evidence="1">
    <location>
        <begin position="176"/>
        <end position="216"/>
    </location>
</feature>
<dbReference type="STRING" id="40148.A0A0E0BPH8"/>
<dbReference type="EnsemblPlants" id="OGLUM12G04810.1">
    <property type="protein sequence ID" value="OGLUM12G04810.1"/>
    <property type="gene ID" value="OGLUM12G04810"/>
</dbReference>
<dbReference type="PANTHER" id="PTHR33086:SF52">
    <property type="entry name" value="OS09G0128900 PROTEIN"/>
    <property type="match status" value="1"/>
</dbReference>
<proteinExistence type="predicted"/>
<dbReference type="Proteomes" id="UP000026961">
    <property type="component" value="Chromosome 12"/>
</dbReference>
<reference evidence="2" key="1">
    <citation type="submission" date="2015-04" db="UniProtKB">
        <authorList>
            <consortium name="EnsemblPlants"/>
        </authorList>
    </citation>
    <scope>IDENTIFICATION</scope>
</reference>